<dbReference type="GO" id="GO:0000976">
    <property type="term" value="F:transcription cis-regulatory region binding"/>
    <property type="evidence" value="ECO:0007669"/>
    <property type="project" value="TreeGrafter"/>
</dbReference>
<keyword evidence="4" id="KW-0804">Transcription</keyword>
<dbReference type="Proteomes" id="UP000004508">
    <property type="component" value="Unassembled WGS sequence"/>
</dbReference>
<keyword evidence="7" id="KW-1185">Reference proteome</keyword>
<evidence type="ECO:0000259" key="5">
    <source>
        <dbReference type="PROSITE" id="PS50949"/>
    </source>
</evidence>
<dbReference type="Gene3D" id="3.40.50.2300">
    <property type="match status" value="2"/>
</dbReference>
<keyword evidence="1" id="KW-0678">Repressor</keyword>
<dbReference type="AlphaFoldDB" id="D6TSI2"/>
<dbReference type="CDD" id="cd06267">
    <property type="entry name" value="PBP1_LacI_sugar_binding-like"/>
    <property type="match status" value="1"/>
</dbReference>
<dbReference type="SUPFAM" id="SSF46785">
    <property type="entry name" value="Winged helix' DNA-binding domain"/>
    <property type="match status" value="1"/>
</dbReference>
<dbReference type="InterPro" id="IPR036388">
    <property type="entry name" value="WH-like_DNA-bd_sf"/>
</dbReference>
<dbReference type="InterPro" id="IPR036390">
    <property type="entry name" value="WH_DNA-bd_sf"/>
</dbReference>
<dbReference type="GO" id="GO:0003700">
    <property type="term" value="F:DNA-binding transcription factor activity"/>
    <property type="evidence" value="ECO:0007669"/>
    <property type="project" value="InterPro"/>
</dbReference>
<feature type="domain" description="HTH gntR-type" evidence="5">
    <location>
        <begin position="12"/>
        <end position="80"/>
    </location>
</feature>
<dbReference type="SUPFAM" id="SSF53822">
    <property type="entry name" value="Periplasmic binding protein-like I"/>
    <property type="match status" value="1"/>
</dbReference>
<dbReference type="InterPro" id="IPR046335">
    <property type="entry name" value="LacI/GalR-like_sensor"/>
</dbReference>
<keyword evidence="2" id="KW-0805">Transcription regulation</keyword>
<reference evidence="6 7" key="1">
    <citation type="journal article" date="2011" name="Stand. Genomic Sci.">
        <title>Non-contiguous finished genome sequence and contextual data of the filamentous soil bacterium Ktedonobacter racemifer type strain (SOSP1-21).</title>
        <authorList>
            <person name="Chang Y.J."/>
            <person name="Land M."/>
            <person name="Hauser L."/>
            <person name="Chertkov O."/>
            <person name="Del Rio T.G."/>
            <person name="Nolan M."/>
            <person name="Copeland A."/>
            <person name="Tice H."/>
            <person name="Cheng J.F."/>
            <person name="Lucas S."/>
            <person name="Han C."/>
            <person name="Goodwin L."/>
            <person name="Pitluck S."/>
            <person name="Ivanova N."/>
            <person name="Ovchinikova G."/>
            <person name="Pati A."/>
            <person name="Chen A."/>
            <person name="Palaniappan K."/>
            <person name="Mavromatis K."/>
            <person name="Liolios K."/>
            <person name="Brettin T."/>
            <person name="Fiebig A."/>
            <person name="Rohde M."/>
            <person name="Abt B."/>
            <person name="Goker M."/>
            <person name="Detter J.C."/>
            <person name="Woyke T."/>
            <person name="Bristow J."/>
            <person name="Eisen J.A."/>
            <person name="Markowitz V."/>
            <person name="Hugenholtz P."/>
            <person name="Kyrpides N.C."/>
            <person name="Klenk H.P."/>
            <person name="Lapidus A."/>
        </authorList>
    </citation>
    <scope>NUCLEOTIDE SEQUENCE [LARGE SCALE GENOMIC DNA]</scope>
    <source>
        <strain evidence="7">DSM 44963</strain>
    </source>
</reference>
<dbReference type="PANTHER" id="PTHR30146">
    <property type="entry name" value="LACI-RELATED TRANSCRIPTIONAL REPRESSOR"/>
    <property type="match status" value="1"/>
</dbReference>
<dbReference type="Gene3D" id="1.10.10.10">
    <property type="entry name" value="Winged helix-like DNA-binding domain superfamily/Winged helix DNA-binding domain"/>
    <property type="match status" value="1"/>
</dbReference>
<evidence type="ECO:0000313" key="6">
    <source>
        <dbReference type="EMBL" id="EFH83383.1"/>
    </source>
</evidence>
<dbReference type="InterPro" id="IPR000524">
    <property type="entry name" value="Tscrpt_reg_HTH_GntR"/>
</dbReference>
<dbReference type="CDD" id="cd07377">
    <property type="entry name" value="WHTH_GntR"/>
    <property type="match status" value="1"/>
</dbReference>
<dbReference type="STRING" id="485913.Krac_4339"/>
<protein>
    <submittedName>
        <fullName evidence="6">Transcriptional regulator, GntR family with LacI sensor</fullName>
    </submittedName>
</protein>
<proteinExistence type="predicted"/>
<dbReference type="PRINTS" id="PR00035">
    <property type="entry name" value="HTHGNTR"/>
</dbReference>
<dbReference type="SMART" id="SM00345">
    <property type="entry name" value="HTH_GNTR"/>
    <property type="match status" value="1"/>
</dbReference>
<keyword evidence="3" id="KW-0238">DNA-binding</keyword>
<dbReference type="InParanoid" id="D6TSI2"/>
<dbReference type="Pfam" id="PF00392">
    <property type="entry name" value="GntR"/>
    <property type="match status" value="1"/>
</dbReference>
<evidence type="ECO:0000313" key="7">
    <source>
        <dbReference type="Proteomes" id="UP000004508"/>
    </source>
</evidence>
<comment type="caution">
    <text evidence="6">The sequence shown here is derived from an EMBL/GenBank/DDBJ whole genome shotgun (WGS) entry which is preliminary data.</text>
</comment>
<dbReference type="eggNOG" id="COG1609">
    <property type="taxonomic scope" value="Bacteria"/>
</dbReference>
<dbReference type="PANTHER" id="PTHR30146:SF148">
    <property type="entry name" value="HTH-TYPE TRANSCRIPTIONAL REPRESSOR PURR-RELATED"/>
    <property type="match status" value="1"/>
</dbReference>
<accession>D6TSI2</accession>
<organism evidence="6 7">
    <name type="scientific">Ktedonobacter racemifer DSM 44963</name>
    <dbReference type="NCBI Taxonomy" id="485913"/>
    <lineage>
        <taxon>Bacteria</taxon>
        <taxon>Bacillati</taxon>
        <taxon>Chloroflexota</taxon>
        <taxon>Ktedonobacteria</taxon>
        <taxon>Ktedonobacterales</taxon>
        <taxon>Ktedonobacteraceae</taxon>
        <taxon>Ktedonobacter</taxon>
    </lineage>
</organism>
<dbReference type="FunCoup" id="D6TSI2">
    <property type="interactions" value="21"/>
</dbReference>
<dbReference type="Pfam" id="PF13377">
    <property type="entry name" value="Peripla_BP_3"/>
    <property type="match status" value="1"/>
</dbReference>
<evidence type="ECO:0000256" key="1">
    <source>
        <dbReference type="ARBA" id="ARBA00022491"/>
    </source>
</evidence>
<dbReference type="RefSeq" id="WP_007914054.1">
    <property type="nucleotide sequence ID" value="NZ_ADVG01000003.1"/>
</dbReference>
<gene>
    <name evidence="6" type="ORF">Krac_4339</name>
</gene>
<dbReference type="PROSITE" id="PS50949">
    <property type="entry name" value="HTH_GNTR"/>
    <property type="match status" value="1"/>
</dbReference>
<dbReference type="EMBL" id="ADVG01000003">
    <property type="protein sequence ID" value="EFH83383.1"/>
    <property type="molecule type" value="Genomic_DNA"/>
</dbReference>
<sequence length="383" mass="43028">MTLKLNKHENATALHRQLLTYFRERILDGRLPEGTRLPTELELAAEHQISRDTIRHALGQLVEEGLLERVPGRGTFVRRPSALPPVENISALDKRIGIVLNRPAGSQLNMDILIAVEQAVKMGGYHASFTYAEENQIQLARDIKRLRADHVKGLIVFPICDTLYEETIWRLQEEHFPLVLIDRYYPALETDYVGSDNVGGGFRATEHLLILGHHRIGFCHSPIETIQTTSVRDRWEGYRRALQEYGISYDESLVVPNKQVPKTEIIDLYAALLRRPDRPTAIFAVNDLTALDVLTAAQICGLRVPDDLALVGFDDLDFAPRVHPPLTTVNQPLTDIGLYAGKLLINRIEGQTGPSKHIELPTRLIVRSSCGARLHVKKSTSTT</sequence>
<evidence type="ECO:0000256" key="2">
    <source>
        <dbReference type="ARBA" id="ARBA00023015"/>
    </source>
</evidence>
<dbReference type="InterPro" id="IPR028082">
    <property type="entry name" value="Peripla_BP_I"/>
</dbReference>
<name>D6TSI2_KTERA</name>
<evidence type="ECO:0000256" key="3">
    <source>
        <dbReference type="ARBA" id="ARBA00023125"/>
    </source>
</evidence>
<evidence type="ECO:0000256" key="4">
    <source>
        <dbReference type="ARBA" id="ARBA00023163"/>
    </source>
</evidence>